<dbReference type="Gene3D" id="1.10.443.10">
    <property type="entry name" value="Intergrase catalytic core"/>
    <property type="match status" value="1"/>
</dbReference>
<dbReference type="InterPro" id="IPR011010">
    <property type="entry name" value="DNA_brk_join_enz"/>
</dbReference>
<sequence>MSEANAVHTPSFPALVQQFFTDHLLAQRAMSPNTVASYRDAMLLFLDFAHERLGKAPTELCLADIAPDLILAFLDDLERRRNNSVRSRNLRLTALRAFLKFAGRHDVASLLSVERALAVPMKRFERPMLGFLSREEMLAVIGQPGATWTSQRDHLLLTMLYNTGARVSEIIAVQVADVVLDASACVHLHGKGRKQRAVPLWKSTVQEIRAWLRRNPALARDTPLLPNRGGRAMTRQNVNQRFDIAVTRATQTHPSLAGRHVSPHTIRHSTAMHMLQSGVAFSVIALWMGHESTTTTHRYVEADLAMKEQALARLDEPDTTIHRYRPPDALRAFLQAL</sequence>
<dbReference type="InterPro" id="IPR050090">
    <property type="entry name" value="Tyrosine_recombinase_XerCD"/>
</dbReference>
<evidence type="ECO:0000313" key="9">
    <source>
        <dbReference type="Proteomes" id="UP000748752"/>
    </source>
</evidence>
<dbReference type="SUPFAM" id="SSF56349">
    <property type="entry name" value="DNA breaking-rejoining enzymes"/>
    <property type="match status" value="1"/>
</dbReference>
<dbReference type="PANTHER" id="PTHR30349:SF81">
    <property type="entry name" value="TYROSINE RECOMBINASE XERC"/>
    <property type="match status" value="1"/>
</dbReference>
<dbReference type="PANTHER" id="PTHR30349">
    <property type="entry name" value="PHAGE INTEGRASE-RELATED"/>
    <property type="match status" value="1"/>
</dbReference>
<proteinExistence type="predicted"/>
<keyword evidence="4" id="KW-0233">DNA recombination</keyword>
<dbReference type="PROSITE" id="PS51900">
    <property type="entry name" value="CB"/>
    <property type="match status" value="1"/>
</dbReference>
<dbReference type="InterPro" id="IPR004107">
    <property type="entry name" value="Integrase_SAM-like_N"/>
</dbReference>
<dbReference type="InterPro" id="IPR044068">
    <property type="entry name" value="CB"/>
</dbReference>
<dbReference type="RefSeq" id="WP_200234856.1">
    <property type="nucleotide sequence ID" value="NZ_NRRV01000009.1"/>
</dbReference>
<feature type="domain" description="Core-binding (CB)" evidence="7">
    <location>
        <begin position="10"/>
        <end position="103"/>
    </location>
</feature>
<dbReference type="Proteomes" id="UP000748752">
    <property type="component" value="Unassembled WGS sequence"/>
</dbReference>
<dbReference type="Pfam" id="PF02899">
    <property type="entry name" value="Phage_int_SAM_1"/>
    <property type="match status" value="1"/>
</dbReference>
<dbReference type="InterPro" id="IPR002104">
    <property type="entry name" value="Integrase_catalytic"/>
</dbReference>
<accession>A0ABS1CEB5</accession>
<dbReference type="InterPro" id="IPR013762">
    <property type="entry name" value="Integrase-like_cat_sf"/>
</dbReference>
<dbReference type="Pfam" id="PF00589">
    <property type="entry name" value="Phage_integrase"/>
    <property type="match status" value="1"/>
</dbReference>
<dbReference type="Gene3D" id="1.10.150.130">
    <property type="match status" value="1"/>
</dbReference>
<evidence type="ECO:0000256" key="1">
    <source>
        <dbReference type="ARBA" id="ARBA00022829"/>
    </source>
</evidence>
<protein>
    <submittedName>
        <fullName evidence="8">Integrase</fullName>
    </submittedName>
</protein>
<evidence type="ECO:0000256" key="3">
    <source>
        <dbReference type="ARBA" id="ARBA00023125"/>
    </source>
</evidence>
<evidence type="ECO:0000256" key="4">
    <source>
        <dbReference type="ARBA" id="ARBA00023172"/>
    </source>
</evidence>
<keyword evidence="2" id="KW-0229">DNA integration</keyword>
<gene>
    <name evidence="8" type="ORF">CKO31_05590</name>
</gene>
<evidence type="ECO:0000256" key="5">
    <source>
        <dbReference type="PROSITE-ProRule" id="PRU01248"/>
    </source>
</evidence>
<dbReference type="PROSITE" id="PS51898">
    <property type="entry name" value="TYR_RECOMBINASE"/>
    <property type="match status" value="1"/>
</dbReference>
<keyword evidence="9" id="KW-1185">Reference proteome</keyword>
<evidence type="ECO:0000259" key="7">
    <source>
        <dbReference type="PROSITE" id="PS51900"/>
    </source>
</evidence>
<reference evidence="8 9" key="1">
    <citation type="journal article" date="2020" name="Microorganisms">
        <title>Osmotic Adaptation and Compatible Solute Biosynthesis of Phototrophic Bacteria as Revealed from Genome Analyses.</title>
        <authorList>
            <person name="Imhoff J.F."/>
            <person name="Rahn T."/>
            <person name="Kunzel S."/>
            <person name="Keller A."/>
            <person name="Neulinger S.C."/>
        </authorList>
    </citation>
    <scope>NUCLEOTIDE SEQUENCE [LARGE SCALE GENOMIC DNA]</scope>
    <source>
        <strain evidence="8 9">DSM 6210</strain>
    </source>
</reference>
<name>A0ABS1CEB5_9GAMM</name>
<keyword evidence="3 5" id="KW-0238">DNA-binding</keyword>
<dbReference type="InterPro" id="IPR010998">
    <property type="entry name" value="Integrase_recombinase_N"/>
</dbReference>
<evidence type="ECO:0000313" key="8">
    <source>
        <dbReference type="EMBL" id="MBK1630225.1"/>
    </source>
</evidence>
<dbReference type="EMBL" id="NRRV01000009">
    <property type="protein sequence ID" value="MBK1630225.1"/>
    <property type="molecule type" value="Genomic_DNA"/>
</dbReference>
<comment type="caution">
    <text evidence="8">The sequence shown here is derived from an EMBL/GenBank/DDBJ whole genome shotgun (WGS) entry which is preliminary data.</text>
</comment>
<evidence type="ECO:0000256" key="2">
    <source>
        <dbReference type="ARBA" id="ARBA00022908"/>
    </source>
</evidence>
<feature type="domain" description="Tyr recombinase" evidence="6">
    <location>
        <begin position="127"/>
        <end position="312"/>
    </location>
</feature>
<keyword evidence="1" id="KW-0159">Chromosome partition</keyword>
<evidence type="ECO:0000259" key="6">
    <source>
        <dbReference type="PROSITE" id="PS51898"/>
    </source>
</evidence>
<organism evidence="8 9">
    <name type="scientific">Thiohalocapsa halophila</name>
    <dbReference type="NCBI Taxonomy" id="69359"/>
    <lineage>
        <taxon>Bacteria</taxon>
        <taxon>Pseudomonadati</taxon>
        <taxon>Pseudomonadota</taxon>
        <taxon>Gammaproteobacteria</taxon>
        <taxon>Chromatiales</taxon>
        <taxon>Chromatiaceae</taxon>
        <taxon>Thiohalocapsa</taxon>
    </lineage>
</organism>